<keyword evidence="2" id="KW-0175">Coiled coil</keyword>
<sequence length="453" mass="49961">MYVKLEIDTNMQKNKQKPMKFSKVLIISLVLAGLALAGYRIQSSGDSAAVVYETPPIRVDVLEVSPGELSAWAFAEGTVEALQKAFLNFEQSGKVVHIGTLTDGSPLREGVRVFGPNNDVRLGQLLARIDNRENTAEVVALEARLQSARERRKEAEAGVHMAQNDKKQAEKDFARIETIYKKGVVSRDEYDRYRTGMLNAQVGVEAAESSLQAARSEEKGVAADLNRATVNLEKTSLFAPFDGVITAMNVLQDNYYYPPAGISTNREREAASAIVVVDDSRYEISLEVSEAEARSIQEGQPVYMAQDDRILYDSADTGFDQPGVVQGRVWSVSPALSLQNRSRQVKVRTDGDVQAIQDGMFVRAWIATEQKTNVLTLPWQAISFRDGKPYVFVVKPDNRVELRWLSIGIQGLLSLEVVNGLQDGDRVVVRGQHLLADDSSVNVINELKAGGTE</sequence>
<evidence type="ECO:0000313" key="4">
    <source>
        <dbReference type="EMBL" id="KEI72882.1"/>
    </source>
</evidence>
<dbReference type="Gene3D" id="1.10.287.470">
    <property type="entry name" value="Helix hairpin bin"/>
    <property type="match status" value="1"/>
</dbReference>
<organism evidence="4 5">
    <name type="scientific">Endozoicomonas elysicola</name>
    <dbReference type="NCBI Taxonomy" id="305900"/>
    <lineage>
        <taxon>Bacteria</taxon>
        <taxon>Pseudomonadati</taxon>
        <taxon>Pseudomonadota</taxon>
        <taxon>Gammaproteobacteria</taxon>
        <taxon>Oceanospirillales</taxon>
        <taxon>Endozoicomonadaceae</taxon>
        <taxon>Endozoicomonas</taxon>
    </lineage>
</organism>
<dbReference type="InterPro" id="IPR006143">
    <property type="entry name" value="RND_pump_MFP"/>
</dbReference>
<feature type="domain" description="Multidrug resistance protein MdtA-like C-terminal permuted SH3" evidence="3">
    <location>
        <begin position="373"/>
        <end position="431"/>
    </location>
</feature>
<dbReference type="GO" id="GO:1990281">
    <property type="term" value="C:efflux pump complex"/>
    <property type="evidence" value="ECO:0007669"/>
    <property type="project" value="TreeGrafter"/>
</dbReference>
<evidence type="ECO:0000259" key="3">
    <source>
        <dbReference type="Pfam" id="PF25967"/>
    </source>
</evidence>
<reference evidence="4 5" key="1">
    <citation type="submission" date="2014-06" db="EMBL/GenBank/DDBJ databases">
        <title>Whole Genome Sequences of Three Symbiotic Endozoicomonas Bacteria.</title>
        <authorList>
            <person name="Neave M.J."/>
            <person name="Apprill A."/>
            <person name="Voolstra C.R."/>
        </authorList>
    </citation>
    <scope>NUCLEOTIDE SEQUENCE [LARGE SCALE GENOMIC DNA]</scope>
    <source>
        <strain evidence="4 5">DSM 22380</strain>
    </source>
</reference>
<proteinExistence type="inferred from homology"/>
<gene>
    <name evidence="4" type="ORF">GV64_21075</name>
</gene>
<dbReference type="Gene3D" id="2.40.420.20">
    <property type="match status" value="1"/>
</dbReference>
<comment type="caution">
    <text evidence="4">The sequence shown here is derived from an EMBL/GenBank/DDBJ whole genome shotgun (WGS) entry which is preliminary data.</text>
</comment>
<keyword evidence="5" id="KW-1185">Reference proteome</keyword>
<feature type="coiled-coil region" evidence="2">
    <location>
        <begin position="131"/>
        <end position="172"/>
    </location>
</feature>
<accession>A0A081KFF6</accession>
<comment type="similarity">
    <text evidence="1">Belongs to the membrane fusion protein (MFP) (TC 8.A.1) family.</text>
</comment>
<dbReference type="STRING" id="305900.GV64_21075"/>
<evidence type="ECO:0000256" key="2">
    <source>
        <dbReference type="SAM" id="Coils"/>
    </source>
</evidence>
<dbReference type="AlphaFoldDB" id="A0A081KFF6"/>
<dbReference type="eggNOG" id="COG0845">
    <property type="taxonomic scope" value="Bacteria"/>
</dbReference>
<dbReference type="Gene3D" id="2.40.30.170">
    <property type="match status" value="1"/>
</dbReference>
<evidence type="ECO:0000256" key="1">
    <source>
        <dbReference type="ARBA" id="ARBA00009477"/>
    </source>
</evidence>
<dbReference type="SUPFAM" id="SSF111369">
    <property type="entry name" value="HlyD-like secretion proteins"/>
    <property type="match status" value="1"/>
</dbReference>
<dbReference type="Pfam" id="PF25967">
    <property type="entry name" value="RND-MFP_C"/>
    <property type="match status" value="1"/>
</dbReference>
<name>A0A081KFF6_9GAMM</name>
<dbReference type="Proteomes" id="UP000027997">
    <property type="component" value="Unassembled WGS sequence"/>
</dbReference>
<dbReference type="GO" id="GO:0015562">
    <property type="term" value="F:efflux transmembrane transporter activity"/>
    <property type="evidence" value="ECO:0007669"/>
    <property type="project" value="TreeGrafter"/>
</dbReference>
<dbReference type="PANTHER" id="PTHR30469">
    <property type="entry name" value="MULTIDRUG RESISTANCE PROTEIN MDTA"/>
    <property type="match status" value="1"/>
</dbReference>
<protein>
    <recommendedName>
        <fullName evidence="3">Multidrug resistance protein MdtA-like C-terminal permuted SH3 domain-containing protein</fullName>
    </recommendedName>
</protein>
<dbReference type="NCBIfam" id="TIGR01730">
    <property type="entry name" value="RND_mfp"/>
    <property type="match status" value="1"/>
</dbReference>
<dbReference type="EMBL" id="JOJP01000001">
    <property type="protein sequence ID" value="KEI72882.1"/>
    <property type="molecule type" value="Genomic_DNA"/>
</dbReference>
<dbReference type="InterPro" id="IPR058627">
    <property type="entry name" value="MdtA-like_C"/>
</dbReference>
<evidence type="ECO:0000313" key="5">
    <source>
        <dbReference type="Proteomes" id="UP000027997"/>
    </source>
</evidence>